<feature type="transmembrane region" description="Helical" evidence="6">
    <location>
        <begin position="176"/>
        <end position="202"/>
    </location>
</feature>
<protein>
    <submittedName>
        <fullName evidence="8">Zinc-binding dehydrogenase</fullName>
    </submittedName>
</protein>
<organism evidence="8 9">
    <name type="scientific">Rhizobium laguerreae</name>
    <dbReference type="NCBI Taxonomy" id="1076926"/>
    <lineage>
        <taxon>Bacteria</taxon>
        <taxon>Pseudomonadati</taxon>
        <taxon>Pseudomonadota</taxon>
        <taxon>Alphaproteobacteria</taxon>
        <taxon>Hyphomicrobiales</taxon>
        <taxon>Rhizobiaceae</taxon>
        <taxon>Rhizobium/Agrobacterium group</taxon>
        <taxon>Rhizobium</taxon>
    </lineage>
</organism>
<dbReference type="InterPro" id="IPR036291">
    <property type="entry name" value="NAD(P)-bd_dom_sf"/>
</dbReference>
<evidence type="ECO:0000256" key="3">
    <source>
        <dbReference type="ARBA" id="ARBA00022723"/>
    </source>
</evidence>
<gene>
    <name evidence="8" type="ORF">GR206_02730</name>
</gene>
<dbReference type="GO" id="GO:0034079">
    <property type="term" value="P:butanediol biosynthetic process"/>
    <property type="evidence" value="ECO:0007669"/>
    <property type="project" value="TreeGrafter"/>
</dbReference>
<evidence type="ECO:0000259" key="7">
    <source>
        <dbReference type="SMART" id="SM00829"/>
    </source>
</evidence>
<keyword evidence="5" id="KW-0560">Oxidoreductase</keyword>
<keyword evidence="3" id="KW-0479">Metal-binding</keyword>
<proteinExistence type="inferred from homology"/>
<dbReference type="Pfam" id="PF00107">
    <property type="entry name" value="ADH_zinc_N"/>
    <property type="match status" value="1"/>
</dbReference>
<dbReference type="GO" id="GO:0005737">
    <property type="term" value="C:cytoplasm"/>
    <property type="evidence" value="ECO:0007669"/>
    <property type="project" value="TreeGrafter"/>
</dbReference>
<name>A0A6N9ZAU0_9HYPH</name>
<keyword evidence="6" id="KW-0812">Transmembrane</keyword>
<accession>A0A6N9ZAU0</accession>
<evidence type="ECO:0000256" key="2">
    <source>
        <dbReference type="ARBA" id="ARBA00008072"/>
    </source>
</evidence>
<dbReference type="Gene3D" id="3.90.180.10">
    <property type="entry name" value="Medium-chain alcohol dehydrogenases, catalytic domain"/>
    <property type="match status" value="1"/>
</dbReference>
<comment type="similarity">
    <text evidence="2">Belongs to the zinc-containing alcohol dehydrogenase family.</text>
</comment>
<reference evidence="8 9" key="1">
    <citation type="submission" date="2019-12" db="EMBL/GenBank/DDBJ databases">
        <title>Rhizobium genotypes associated with high levels of biological nitrogen fixation by grain legumes in a temperate-maritime cropping system.</title>
        <authorList>
            <person name="Maluk M."/>
            <person name="Francesc Ferrando Molina F."/>
            <person name="Lopez Del Egido L."/>
            <person name="Lafos M."/>
            <person name="Langarica-Fuentes A."/>
            <person name="Gebre Yohannes G."/>
            <person name="Young M.W."/>
            <person name="Martin P."/>
            <person name="Gantlett R."/>
            <person name="Kenicer G."/>
            <person name="Hawes C."/>
            <person name="Begg G.S."/>
            <person name="Quilliam R.S."/>
            <person name="Squire G.R."/>
            <person name="Poole P.S."/>
            <person name="Young P.W."/>
            <person name="Iannetta P.M."/>
            <person name="James E.K."/>
        </authorList>
    </citation>
    <scope>NUCLEOTIDE SEQUENCE [LARGE SCALE GENOMIC DNA]</scope>
    <source>
        <strain evidence="8 9">JHI2449</strain>
    </source>
</reference>
<dbReference type="GO" id="GO:0000721">
    <property type="term" value="F:(R,R)-butanediol dehydrogenase activity"/>
    <property type="evidence" value="ECO:0007669"/>
    <property type="project" value="TreeGrafter"/>
</dbReference>
<sequence length="357" mass="38051">MKAIRYYGKHDVRVEEAAEPVSPQFGQVIVEPTFCGICGTDLHEFESGPIFTPKTPNAYSGAILPQILGHEFAARVVSIGPGVETLKPGDRVSIQPQIGPRLDYFGTRNLSFLGPQASVVGLSWPWGGMAKRAIVHEYNAIRMPDDVTDQQGALVEPAAVAVHAIDRSGLTPGGTLLITGAGPIGALVVLAAVAAGVTRIFVSEPNANRRARIAALSNDVTVLDPSSPDFMSTIRDGTEEGVGVDAAIECAGHPRALQTCLQAVRAQGTVVQVGLVGGPAEISPFDLTMRDITLRGSLNYPLTIWPRIFEMMRTGLYPAEKIVDDEIAMDDVVDKGFRELLDPNGGKMKILVSMQSA</sequence>
<evidence type="ECO:0000313" key="8">
    <source>
        <dbReference type="EMBL" id="NEH89960.1"/>
    </source>
</evidence>
<dbReference type="AlphaFoldDB" id="A0A6N9ZAU0"/>
<keyword evidence="4" id="KW-0862">Zinc</keyword>
<dbReference type="Gene3D" id="3.40.50.720">
    <property type="entry name" value="NAD(P)-binding Rossmann-like Domain"/>
    <property type="match status" value="1"/>
</dbReference>
<evidence type="ECO:0000256" key="1">
    <source>
        <dbReference type="ARBA" id="ARBA00001947"/>
    </source>
</evidence>
<dbReference type="GO" id="GO:0046872">
    <property type="term" value="F:metal ion binding"/>
    <property type="evidence" value="ECO:0007669"/>
    <property type="project" value="UniProtKB-KW"/>
</dbReference>
<comment type="caution">
    <text evidence="8">The sequence shown here is derived from an EMBL/GenBank/DDBJ whole genome shotgun (WGS) entry which is preliminary data.</text>
</comment>
<evidence type="ECO:0000313" key="9">
    <source>
        <dbReference type="Proteomes" id="UP000468864"/>
    </source>
</evidence>
<dbReference type="RefSeq" id="WP_163873721.1">
    <property type="nucleotide sequence ID" value="NZ_WUEP01000001.1"/>
</dbReference>
<dbReference type="InterPro" id="IPR013149">
    <property type="entry name" value="ADH-like_C"/>
</dbReference>
<evidence type="ECO:0000256" key="6">
    <source>
        <dbReference type="SAM" id="Phobius"/>
    </source>
</evidence>
<feature type="domain" description="Enoyl reductase (ER)" evidence="7">
    <location>
        <begin position="8"/>
        <end position="352"/>
    </location>
</feature>
<dbReference type="InterPro" id="IPR011032">
    <property type="entry name" value="GroES-like_sf"/>
</dbReference>
<dbReference type="SMART" id="SM00829">
    <property type="entry name" value="PKS_ER"/>
    <property type="match status" value="1"/>
</dbReference>
<dbReference type="EMBL" id="WUEP01000001">
    <property type="protein sequence ID" value="NEH89960.1"/>
    <property type="molecule type" value="Genomic_DNA"/>
</dbReference>
<keyword evidence="6" id="KW-0472">Membrane</keyword>
<dbReference type="InterPro" id="IPR013154">
    <property type="entry name" value="ADH-like_N"/>
</dbReference>
<keyword evidence="6" id="KW-1133">Transmembrane helix</keyword>
<evidence type="ECO:0000256" key="5">
    <source>
        <dbReference type="ARBA" id="ARBA00023002"/>
    </source>
</evidence>
<comment type="cofactor">
    <cofactor evidence="1">
        <name>Zn(2+)</name>
        <dbReference type="ChEBI" id="CHEBI:29105"/>
    </cofactor>
</comment>
<dbReference type="Pfam" id="PF08240">
    <property type="entry name" value="ADH_N"/>
    <property type="match status" value="1"/>
</dbReference>
<dbReference type="Proteomes" id="UP000468864">
    <property type="component" value="Unassembled WGS sequence"/>
</dbReference>
<dbReference type="SUPFAM" id="SSF51735">
    <property type="entry name" value="NAD(P)-binding Rossmann-fold domains"/>
    <property type="match status" value="1"/>
</dbReference>
<dbReference type="InterPro" id="IPR020843">
    <property type="entry name" value="ER"/>
</dbReference>
<evidence type="ECO:0000256" key="4">
    <source>
        <dbReference type="ARBA" id="ARBA00022833"/>
    </source>
</evidence>
<dbReference type="PANTHER" id="PTHR43161">
    <property type="entry name" value="SORBITOL DEHYDROGENASE"/>
    <property type="match status" value="1"/>
</dbReference>
<dbReference type="PANTHER" id="PTHR43161:SF23">
    <property type="entry name" value="(R,R)-BUTANEDIOL DEHYDROGENASE-RELATED"/>
    <property type="match status" value="1"/>
</dbReference>
<dbReference type="SUPFAM" id="SSF50129">
    <property type="entry name" value="GroES-like"/>
    <property type="match status" value="1"/>
</dbReference>